<organism evidence="4 5">
    <name type="scientific">Flavobacterium psychrolimnae</name>
    <dbReference type="NCBI Taxonomy" id="249351"/>
    <lineage>
        <taxon>Bacteria</taxon>
        <taxon>Pseudomonadati</taxon>
        <taxon>Bacteroidota</taxon>
        <taxon>Flavobacteriia</taxon>
        <taxon>Flavobacteriales</taxon>
        <taxon>Flavobacteriaceae</taxon>
        <taxon>Flavobacterium</taxon>
    </lineage>
</organism>
<sequence>MNNPLVSIIVPCYNQAQYLDQALQSVLNQTYDNWECIIVNDGSPDNTKEITHKWIVTDNRFVYLYQENSGVSSARNLGIAFSTGTFILPLDADDKISPDYVALAVESFQAEKSLKVVYCKAEKFGDEVGMWNLPSFTLKELSLDNVIFCTAMFRKEDWKLVGGYDNRMVSGWEDWEFWIALLKDGGKVKCLETVGFYYRIKDISRQKQMIYDNMKHLLEYLSVKHADFFVAQYGSFIHLNNIIKQTQKEKFYKLRSKKFVVDVFCKTFFGFSIFGIYKKDL</sequence>
<dbReference type="GO" id="GO:0016740">
    <property type="term" value="F:transferase activity"/>
    <property type="evidence" value="ECO:0007669"/>
    <property type="project" value="UniProtKB-KW"/>
</dbReference>
<name>A0A366B0Y8_9FLAO</name>
<dbReference type="Gene3D" id="3.90.550.10">
    <property type="entry name" value="Spore Coat Polysaccharide Biosynthesis Protein SpsA, Chain A"/>
    <property type="match status" value="1"/>
</dbReference>
<evidence type="ECO:0000313" key="5">
    <source>
        <dbReference type="Proteomes" id="UP000253676"/>
    </source>
</evidence>
<dbReference type="Proteomes" id="UP000253676">
    <property type="component" value="Unassembled WGS sequence"/>
</dbReference>
<keyword evidence="5" id="KW-1185">Reference proteome</keyword>
<gene>
    <name evidence="4" type="ORF">DR980_09370</name>
</gene>
<evidence type="ECO:0000256" key="1">
    <source>
        <dbReference type="ARBA" id="ARBA00022679"/>
    </source>
</evidence>
<dbReference type="Pfam" id="PF00535">
    <property type="entry name" value="Glycos_transf_2"/>
    <property type="match status" value="1"/>
</dbReference>
<dbReference type="CDD" id="cd00761">
    <property type="entry name" value="Glyco_tranf_GTA_type"/>
    <property type="match status" value="1"/>
</dbReference>
<evidence type="ECO:0000259" key="2">
    <source>
        <dbReference type="Pfam" id="PF00535"/>
    </source>
</evidence>
<protein>
    <submittedName>
        <fullName evidence="4">Glycosyltransferase family 2 protein</fullName>
    </submittedName>
</protein>
<dbReference type="InterPro" id="IPR050834">
    <property type="entry name" value="Glycosyltransf_2"/>
</dbReference>
<dbReference type="Pfam" id="PF02709">
    <property type="entry name" value="Glyco_transf_7C"/>
    <property type="match status" value="1"/>
</dbReference>
<dbReference type="AlphaFoldDB" id="A0A366B0Y8"/>
<dbReference type="PANTHER" id="PTHR43685">
    <property type="entry name" value="GLYCOSYLTRANSFERASE"/>
    <property type="match status" value="1"/>
</dbReference>
<comment type="caution">
    <text evidence="4">The sequence shown here is derived from an EMBL/GenBank/DDBJ whole genome shotgun (WGS) entry which is preliminary data.</text>
</comment>
<keyword evidence="1 4" id="KW-0808">Transferase</keyword>
<dbReference type="OrthoDB" id="597270at2"/>
<evidence type="ECO:0000259" key="3">
    <source>
        <dbReference type="Pfam" id="PF02709"/>
    </source>
</evidence>
<dbReference type="SUPFAM" id="SSF53448">
    <property type="entry name" value="Nucleotide-diphospho-sugar transferases"/>
    <property type="match status" value="1"/>
</dbReference>
<feature type="domain" description="Glycosyltransferase 2-like" evidence="2">
    <location>
        <begin position="7"/>
        <end position="134"/>
    </location>
</feature>
<dbReference type="InterPro" id="IPR029044">
    <property type="entry name" value="Nucleotide-diphossugar_trans"/>
</dbReference>
<proteinExistence type="predicted"/>
<feature type="domain" description="Galactosyltransferase C-terminal" evidence="3">
    <location>
        <begin position="149"/>
        <end position="201"/>
    </location>
</feature>
<dbReference type="RefSeq" id="WP_113635384.1">
    <property type="nucleotide sequence ID" value="NZ_QNUX01000007.1"/>
</dbReference>
<dbReference type="InterPro" id="IPR027791">
    <property type="entry name" value="Galactosyl_T_C"/>
</dbReference>
<dbReference type="EMBL" id="QNUX01000007">
    <property type="protein sequence ID" value="RBN50313.1"/>
    <property type="molecule type" value="Genomic_DNA"/>
</dbReference>
<evidence type="ECO:0000313" key="4">
    <source>
        <dbReference type="EMBL" id="RBN50313.1"/>
    </source>
</evidence>
<dbReference type="PANTHER" id="PTHR43685:SF2">
    <property type="entry name" value="GLYCOSYLTRANSFERASE 2-LIKE DOMAIN-CONTAINING PROTEIN"/>
    <property type="match status" value="1"/>
</dbReference>
<reference evidence="4 5" key="1">
    <citation type="submission" date="2018-07" db="EMBL/GenBank/DDBJ databases">
        <title>Complete genome sequence of Flavobacterium psychrolimnae LMG 22018.</title>
        <authorList>
            <person name="Kim D.-U."/>
        </authorList>
    </citation>
    <scope>NUCLEOTIDE SEQUENCE [LARGE SCALE GENOMIC DNA]</scope>
    <source>
        <strain evidence="4 5">LMG 22018</strain>
    </source>
</reference>
<accession>A0A366B0Y8</accession>
<dbReference type="InterPro" id="IPR001173">
    <property type="entry name" value="Glyco_trans_2-like"/>
</dbReference>